<protein>
    <submittedName>
        <fullName evidence="1">Uncharacterized protein</fullName>
    </submittedName>
</protein>
<evidence type="ECO:0000313" key="2">
    <source>
        <dbReference type="Proteomes" id="UP000826012"/>
    </source>
</evidence>
<organism evidence="1 2">
    <name type="scientific">Mycobacterium senriense</name>
    <dbReference type="NCBI Taxonomy" id="2775496"/>
    <lineage>
        <taxon>Bacteria</taxon>
        <taxon>Bacillati</taxon>
        <taxon>Actinomycetota</taxon>
        <taxon>Actinomycetes</taxon>
        <taxon>Mycobacteriales</taxon>
        <taxon>Mycobacteriaceae</taxon>
        <taxon>Mycobacterium</taxon>
        <taxon>Mycobacterium avium complex (MAC)</taxon>
    </lineage>
</organism>
<gene>
    <name evidence="1" type="ORF">MTY59_42580</name>
</gene>
<reference evidence="1 2" key="2">
    <citation type="submission" date="2021-07" db="EMBL/GenBank/DDBJ databases">
        <authorList>
            <person name="Matsumoto Y."/>
            <person name="Motooka D."/>
            <person name="Nakamura S."/>
        </authorList>
    </citation>
    <scope>NUCLEOTIDE SEQUENCE [LARGE SCALE GENOMIC DNA]</scope>
    <source>
        <strain evidence="1 2">TY59</strain>
    </source>
</reference>
<proteinExistence type="predicted"/>
<sequence length="75" mass="8172">MLRTLNDQPSLWDAILPSELLVLPDELARVDRLLDDPAFFAPFVSFFDARMGASVGTDGDLSADDVPEVPLRAGL</sequence>
<name>A0ABN6IMV2_9MYCO</name>
<dbReference type="Proteomes" id="UP000826012">
    <property type="component" value="Chromosome"/>
</dbReference>
<reference evidence="1 2" key="1">
    <citation type="submission" date="2021-07" db="EMBL/GenBank/DDBJ databases">
        <title>Complete genome sequence of nontuberculous Mycobacterium sp. TY59.</title>
        <authorList>
            <person name="Fukushima K."/>
        </authorList>
    </citation>
    <scope>NUCLEOTIDE SEQUENCE [LARGE SCALE GENOMIC DNA]</scope>
    <source>
        <strain evidence="1 2">TY59</strain>
    </source>
</reference>
<accession>A0ABN6IMV2</accession>
<dbReference type="EMBL" id="AP024828">
    <property type="protein sequence ID" value="BCZ24403.1"/>
    <property type="molecule type" value="Genomic_DNA"/>
</dbReference>
<evidence type="ECO:0000313" key="1">
    <source>
        <dbReference type="EMBL" id="BCZ24403.1"/>
    </source>
</evidence>
<keyword evidence="2" id="KW-1185">Reference proteome</keyword>